<dbReference type="GO" id="GO:0005739">
    <property type="term" value="C:mitochondrion"/>
    <property type="evidence" value="ECO:0007669"/>
    <property type="project" value="GOC"/>
</dbReference>
<evidence type="ECO:0000313" key="6">
    <source>
        <dbReference type="Proteomes" id="UP000194236"/>
    </source>
</evidence>
<accession>A0A1Y3BQ59</accession>
<feature type="non-terminal residue" evidence="5">
    <location>
        <position position="267"/>
    </location>
</feature>
<dbReference type="InterPro" id="IPR006076">
    <property type="entry name" value="FAD-dep_OxRdtase"/>
</dbReference>
<dbReference type="Proteomes" id="UP000194236">
    <property type="component" value="Unassembled WGS sequence"/>
</dbReference>
<proteinExistence type="predicted"/>
<gene>
    <name evidence="5" type="ORF">BLA29_009137</name>
</gene>
<sequence length="267" mass="30086">KIVVLKDHDNVFGIREKGDDAVNIGPDGVPYSPMNDPHYSNAYMTYKYPQYFTKYIGFKRAKNIVKEDASLLLKGRIHKTREEIGCPNHVDICIFGGGIIGTAIAYFLKEKAPFGLKIAVIEKDLSVTLSTGGLRQQFSLEENILMAQYSAEFIRNARKHLSILDGEPPDLNYHPQGFLTLADESQAEQLIRNHQKQIEMGTLVELYTAERIKEKFPMINTDGIILGSYGVQNEGWFDPLALLVAFKAKAQFFGAEFVNAEILDFNF</sequence>
<dbReference type="AlphaFoldDB" id="A0A1Y3BQ59"/>
<dbReference type="Gene3D" id="3.50.50.60">
    <property type="entry name" value="FAD/NAD(P)-binding domain"/>
    <property type="match status" value="1"/>
</dbReference>
<feature type="non-terminal residue" evidence="5">
    <location>
        <position position="1"/>
    </location>
</feature>
<dbReference type="PANTHER" id="PTHR13847:SF287">
    <property type="entry name" value="FAD-DEPENDENT OXIDOREDUCTASE DOMAIN-CONTAINING PROTEIN 1"/>
    <property type="match status" value="1"/>
</dbReference>
<organism evidence="5 6">
    <name type="scientific">Euroglyphus maynei</name>
    <name type="common">Mayne's house dust mite</name>
    <dbReference type="NCBI Taxonomy" id="6958"/>
    <lineage>
        <taxon>Eukaryota</taxon>
        <taxon>Metazoa</taxon>
        <taxon>Ecdysozoa</taxon>
        <taxon>Arthropoda</taxon>
        <taxon>Chelicerata</taxon>
        <taxon>Arachnida</taxon>
        <taxon>Acari</taxon>
        <taxon>Acariformes</taxon>
        <taxon>Sarcoptiformes</taxon>
        <taxon>Astigmata</taxon>
        <taxon>Psoroptidia</taxon>
        <taxon>Analgoidea</taxon>
        <taxon>Pyroglyphidae</taxon>
        <taxon>Pyroglyphinae</taxon>
        <taxon>Euroglyphus</taxon>
    </lineage>
</organism>
<dbReference type="InterPro" id="IPR036188">
    <property type="entry name" value="FAD/NAD-bd_sf"/>
</dbReference>
<dbReference type="SUPFAM" id="SSF51905">
    <property type="entry name" value="FAD/NAD(P)-binding domain"/>
    <property type="match status" value="1"/>
</dbReference>
<feature type="domain" description="FAD dependent oxidoreductase" evidence="4">
    <location>
        <begin position="91"/>
        <end position="264"/>
    </location>
</feature>
<comment type="function">
    <text evidence="3">Required for the assembly of the mitochondrial membrane respiratory chain NADH dehydrogenase (Complex I). Involved in mid-late stages of complex I assembly.</text>
</comment>
<evidence type="ECO:0000259" key="4">
    <source>
        <dbReference type="Pfam" id="PF01266"/>
    </source>
</evidence>
<dbReference type="Gene3D" id="3.30.9.10">
    <property type="entry name" value="D-Amino Acid Oxidase, subunit A, domain 2"/>
    <property type="match status" value="1"/>
</dbReference>
<dbReference type="GO" id="GO:0016491">
    <property type="term" value="F:oxidoreductase activity"/>
    <property type="evidence" value="ECO:0007669"/>
    <property type="project" value="UniProtKB-KW"/>
</dbReference>
<keyword evidence="6" id="KW-1185">Reference proteome</keyword>
<comment type="caution">
    <text evidence="5">The sequence shown here is derived from an EMBL/GenBank/DDBJ whole genome shotgun (WGS) entry which is preliminary data.</text>
</comment>
<evidence type="ECO:0000256" key="1">
    <source>
        <dbReference type="ARBA" id="ARBA00023002"/>
    </source>
</evidence>
<reference evidence="5 6" key="1">
    <citation type="submission" date="2017-03" db="EMBL/GenBank/DDBJ databases">
        <title>Genome Survey of Euroglyphus maynei.</title>
        <authorList>
            <person name="Arlian L.G."/>
            <person name="Morgan M.S."/>
            <person name="Rider S.D."/>
        </authorList>
    </citation>
    <scope>NUCLEOTIDE SEQUENCE [LARGE SCALE GENOMIC DNA]</scope>
    <source>
        <strain evidence="5">Arlian Lab</strain>
        <tissue evidence="5">Whole body</tissue>
    </source>
</reference>
<name>A0A1Y3BQ59_EURMA</name>
<dbReference type="Pfam" id="PF01266">
    <property type="entry name" value="DAO"/>
    <property type="match status" value="1"/>
</dbReference>
<dbReference type="PANTHER" id="PTHR13847">
    <property type="entry name" value="SARCOSINE DEHYDROGENASE-RELATED"/>
    <property type="match status" value="1"/>
</dbReference>
<evidence type="ECO:0000313" key="5">
    <source>
        <dbReference type="EMBL" id="OTF81746.1"/>
    </source>
</evidence>
<keyword evidence="1" id="KW-0560">Oxidoreductase</keyword>
<protein>
    <recommendedName>
        <fullName evidence="2">FAD-dependent oxidoreductase domain-containing protein 1</fullName>
    </recommendedName>
</protein>
<evidence type="ECO:0000256" key="3">
    <source>
        <dbReference type="ARBA" id="ARBA00046185"/>
    </source>
</evidence>
<dbReference type="OrthoDB" id="424974at2759"/>
<dbReference type="EMBL" id="MUJZ01011963">
    <property type="protein sequence ID" value="OTF81746.1"/>
    <property type="molecule type" value="Genomic_DNA"/>
</dbReference>
<evidence type="ECO:0000256" key="2">
    <source>
        <dbReference type="ARBA" id="ARBA00039785"/>
    </source>
</evidence>
<dbReference type="GO" id="GO:0032981">
    <property type="term" value="P:mitochondrial respiratory chain complex I assembly"/>
    <property type="evidence" value="ECO:0007669"/>
    <property type="project" value="TreeGrafter"/>
</dbReference>